<feature type="signal peptide" evidence="1">
    <location>
        <begin position="1"/>
        <end position="19"/>
    </location>
</feature>
<dbReference type="RefSeq" id="WP_350780059.1">
    <property type="nucleotide sequence ID" value="NZ_JBEPEK010000066.1"/>
</dbReference>
<feature type="domain" description="DUF4232" evidence="2">
    <location>
        <begin position="38"/>
        <end position="170"/>
    </location>
</feature>
<dbReference type="EMBL" id="JBEPEK010000066">
    <property type="protein sequence ID" value="MER7180197.1"/>
    <property type="molecule type" value="Genomic_DNA"/>
</dbReference>
<dbReference type="PROSITE" id="PS51257">
    <property type="entry name" value="PROKAR_LIPOPROTEIN"/>
    <property type="match status" value="1"/>
</dbReference>
<feature type="chain" id="PRO_5045099651" evidence="1">
    <location>
        <begin position="20"/>
        <end position="174"/>
    </location>
</feature>
<organism evidence="3 4">
    <name type="scientific">Streptomyces hyaluromycini</name>
    <dbReference type="NCBI Taxonomy" id="1377993"/>
    <lineage>
        <taxon>Bacteria</taxon>
        <taxon>Bacillati</taxon>
        <taxon>Actinomycetota</taxon>
        <taxon>Actinomycetes</taxon>
        <taxon>Kitasatosporales</taxon>
        <taxon>Streptomycetaceae</taxon>
        <taxon>Streptomyces</taxon>
    </lineage>
</organism>
<gene>
    <name evidence="3" type="ORF">ABT404_12080</name>
</gene>
<protein>
    <submittedName>
        <fullName evidence="3">DUF4232 domain-containing protein</fullName>
    </submittedName>
</protein>
<keyword evidence="4" id="KW-1185">Reference proteome</keyword>
<dbReference type="Pfam" id="PF14016">
    <property type="entry name" value="DUF4232"/>
    <property type="match status" value="1"/>
</dbReference>
<sequence length="174" mass="16799">MRAIPLTVTAITAVTAALALTACNNGGSGSSSKNSSACEIGKVSVQVGSASVAPAAGDTGEVPVSITNQSAPCTLDGFAGVTLKAGGTSAAVAAQAGAKADKLKLAKGDSATFSISYVRGKDGDGASLAATSMTVSLPGSDTTQSFPWKYGAVAGKRAADKPNAAVGAFQQAGD</sequence>
<comment type="caution">
    <text evidence="3">The sequence shown here is derived from an EMBL/GenBank/DDBJ whole genome shotgun (WGS) entry which is preliminary data.</text>
</comment>
<evidence type="ECO:0000256" key="1">
    <source>
        <dbReference type="SAM" id="SignalP"/>
    </source>
</evidence>
<proteinExistence type="predicted"/>
<evidence type="ECO:0000313" key="4">
    <source>
        <dbReference type="Proteomes" id="UP001474181"/>
    </source>
</evidence>
<dbReference type="Proteomes" id="UP001474181">
    <property type="component" value="Unassembled WGS sequence"/>
</dbReference>
<keyword evidence="1" id="KW-0732">Signal</keyword>
<reference evidence="3 4" key="1">
    <citation type="submission" date="2024-06" db="EMBL/GenBank/DDBJ databases">
        <title>The Natural Products Discovery Center: Release of the First 8490 Sequenced Strains for Exploring Actinobacteria Biosynthetic Diversity.</title>
        <authorList>
            <person name="Kalkreuter E."/>
            <person name="Kautsar S.A."/>
            <person name="Yang D."/>
            <person name="Bader C.D."/>
            <person name="Teijaro C.N."/>
            <person name="Fluegel L."/>
            <person name="Davis C.M."/>
            <person name="Simpson J.R."/>
            <person name="Lauterbach L."/>
            <person name="Steele A.D."/>
            <person name="Gui C."/>
            <person name="Meng S."/>
            <person name="Li G."/>
            <person name="Viehrig K."/>
            <person name="Ye F."/>
            <person name="Su P."/>
            <person name="Kiefer A.F."/>
            <person name="Nichols A."/>
            <person name="Cepeda A.J."/>
            <person name="Yan W."/>
            <person name="Fan B."/>
            <person name="Jiang Y."/>
            <person name="Adhikari A."/>
            <person name="Zheng C.-J."/>
            <person name="Schuster L."/>
            <person name="Cowan T.M."/>
            <person name="Smanski M.J."/>
            <person name="Chevrette M.G."/>
            <person name="De Carvalho L.P.S."/>
            <person name="Shen B."/>
        </authorList>
    </citation>
    <scope>NUCLEOTIDE SEQUENCE [LARGE SCALE GENOMIC DNA]</scope>
    <source>
        <strain evidence="3 4">NPDC000234</strain>
    </source>
</reference>
<evidence type="ECO:0000313" key="3">
    <source>
        <dbReference type="EMBL" id="MER7180197.1"/>
    </source>
</evidence>
<accession>A0ABV1WTW3</accession>
<evidence type="ECO:0000259" key="2">
    <source>
        <dbReference type="Pfam" id="PF14016"/>
    </source>
</evidence>
<dbReference type="InterPro" id="IPR025326">
    <property type="entry name" value="DUF4232"/>
</dbReference>
<name>A0ABV1WTW3_9ACTN</name>